<comment type="subcellular location">
    <subcellularLocation>
        <location evidence="1 8">Membrane</location>
        <topology evidence="1 8">Multi-pass membrane protein</topology>
    </subcellularLocation>
</comment>
<name>W4G168_APHAT</name>
<keyword evidence="6 8" id="KW-0472">Membrane</keyword>
<dbReference type="GO" id="GO:0015031">
    <property type="term" value="P:protein transport"/>
    <property type="evidence" value="ECO:0007669"/>
    <property type="project" value="UniProtKB-KW"/>
</dbReference>
<keyword evidence="2 8" id="KW-0813">Transport</keyword>
<protein>
    <recommendedName>
        <fullName evidence="8">Vesicle transport protein</fullName>
    </recommendedName>
</protein>
<keyword evidence="4 8" id="KW-0653">Protein transport</keyword>
<evidence type="ECO:0000256" key="1">
    <source>
        <dbReference type="ARBA" id="ARBA00004141"/>
    </source>
</evidence>
<dbReference type="OrthoDB" id="73614at2759"/>
<reference evidence="9" key="1">
    <citation type="submission" date="2013-12" db="EMBL/GenBank/DDBJ databases">
        <title>The Genome Sequence of Aphanomyces astaci APO3.</title>
        <authorList>
            <consortium name="The Broad Institute Genomics Platform"/>
            <person name="Russ C."/>
            <person name="Tyler B."/>
            <person name="van West P."/>
            <person name="Dieguez-Uribeondo J."/>
            <person name="Young S.K."/>
            <person name="Zeng Q."/>
            <person name="Gargeya S."/>
            <person name="Fitzgerald M."/>
            <person name="Abouelleil A."/>
            <person name="Alvarado L."/>
            <person name="Chapman S.B."/>
            <person name="Gainer-Dewar J."/>
            <person name="Goldberg J."/>
            <person name="Griggs A."/>
            <person name="Gujja S."/>
            <person name="Hansen M."/>
            <person name="Howarth C."/>
            <person name="Imamovic A."/>
            <person name="Ireland A."/>
            <person name="Larimer J."/>
            <person name="McCowan C."/>
            <person name="Murphy C."/>
            <person name="Pearson M."/>
            <person name="Poon T.W."/>
            <person name="Priest M."/>
            <person name="Roberts A."/>
            <person name="Saif S."/>
            <person name="Shea T."/>
            <person name="Sykes S."/>
            <person name="Wortman J."/>
            <person name="Nusbaum C."/>
            <person name="Birren B."/>
        </authorList>
    </citation>
    <scope>NUCLEOTIDE SEQUENCE [LARGE SCALE GENOMIC DNA]</scope>
    <source>
        <strain evidence="9">APO3</strain>
    </source>
</reference>
<dbReference type="InterPro" id="IPR007305">
    <property type="entry name" value="Vesicle_transpt_Got1/SFT2"/>
</dbReference>
<comment type="function">
    <text evidence="8">May be involved in fusion of retrograde transport vesicles derived from an endocytic compartment with the Golgi complex.</text>
</comment>
<feature type="transmembrane region" description="Helical" evidence="8">
    <location>
        <begin position="97"/>
        <end position="120"/>
    </location>
</feature>
<dbReference type="RefSeq" id="XP_009837570.1">
    <property type="nucleotide sequence ID" value="XM_009839268.1"/>
</dbReference>
<dbReference type="AlphaFoldDB" id="W4G168"/>
<evidence type="ECO:0000256" key="5">
    <source>
        <dbReference type="ARBA" id="ARBA00022989"/>
    </source>
</evidence>
<dbReference type="STRING" id="112090.W4G168"/>
<evidence type="ECO:0000256" key="6">
    <source>
        <dbReference type="ARBA" id="ARBA00023136"/>
    </source>
</evidence>
<proteinExistence type="inferred from homology"/>
<dbReference type="GO" id="GO:0012505">
    <property type="term" value="C:endomembrane system"/>
    <property type="evidence" value="ECO:0007669"/>
    <property type="project" value="UniProtKB-ARBA"/>
</dbReference>
<dbReference type="GeneID" id="20814146"/>
<feature type="transmembrane region" description="Helical" evidence="8">
    <location>
        <begin position="126"/>
        <end position="147"/>
    </location>
</feature>
<dbReference type="EMBL" id="KI913152">
    <property type="protein sequence ID" value="ETV72784.1"/>
    <property type="molecule type" value="Genomic_DNA"/>
</dbReference>
<keyword evidence="5 8" id="KW-1133">Transmembrane helix</keyword>
<comment type="similarity">
    <text evidence="7 8">Belongs to the SFT2 family.</text>
</comment>
<dbReference type="GO" id="GO:0016192">
    <property type="term" value="P:vesicle-mediated transport"/>
    <property type="evidence" value="ECO:0007669"/>
    <property type="project" value="InterPro"/>
</dbReference>
<dbReference type="GO" id="GO:0005737">
    <property type="term" value="C:cytoplasm"/>
    <property type="evidence" value="ECO:0007669"/>
    <property type="project" value="UniProtKB-ARBA"/>
</dbReference>
<dbReference type="InterPro" id="IPR011691">
    <property type="entry name" value="Vesicle_transpt_SFT2"/>
</dbReference>
<gene>
    <name evidence="9" type="ORF">H257_12150</name>
</gene>
<feature type="transmembrane region" description="Helical" evidence="8">
    <location>
        <begin position="39"/>
        <end position="59"/>
    </location>
</feature>
<evidence type="ECO:0000256" key="4">
    <source>
        <dbReference type="ARBA" id="ARBA00022927"/>
    </source>
</evidence>
<feature type="transmembrane region" description="Helical" evidence="8">
    <location>
        <begin position="65"/>
        <end position="85"/>
    </location>
</feature>
<evidence type="ECO:0000256" key="8">
    <source>
        <dbReference type="RuleBase" id="RU363111"/>
    </source>
</evidence>
<dbReference type="Pfam" id="PF04178">
    <property type="entry name" value="Got1"/>
    <property type="match status" value="1"/>
</dbReference>
<evidence type="ECO:0000313" key="9">
    <source>
        <dbReference type="EMBL" id="ETV72784.1"/>
    </source>
</evidence>
<evidence type="ECO:0000256" key="2">
    <source>
        <dbReference type="ARBA" id="ARBA00022448"/>
    </source>
</evidence>
<organism evidence="9">
    <name type="scientific">Aphanomyces astaci</name>
    <name type="common">Crayfish plague agent</name>
    <dbReference type="NCBI Taxonomy" id="112090"/>
    <lineage>
        <taxon>Eukaryota</taxon>
        <taxon>Sar</taxon>
        <taxon>Stramenopiles</taxon>
        <taxon>Oomycota</taxon>
        <taxon>Saprolegniomycetes</taxon>
        <taxon>Saprolegniales</taxon>
        <taxon>Verrucalvaceae</taxon>
        <taxon>Aphanomyces</taxon>
    </lineage>
</organism>
<evidence type="ECO:0000256" key="3">
    <source>
        <dbReference type="ARBA" id="ARBA00022692"/>
    </source>
</evidence>
<dbReference type="GO" id="GO:0016020">
    <property type="term" value="C:membrane"/>
    <property type="evidence" value="ECO:0007669"/>
    <property type="project" value="UniProtKB-SubCell"/>
</dbReference>
<accession>W4G168</accession>
<sequence>MTFQKRKIARIMKSLAEPFLLVTEATTAPSPPQSSSIRFLMCMGCGLVLFLGSFVLFPFSITAFGVVYSMGSLVIMGSTLFVATIKQQVETLRANSNRAWGFATYLASIALTLCFALYPGLWFRSVLVFLSVCVQCGTLAWYCLSYFPRVQTGLRAASMYILVP</sequence>
<dbReference type="PANTHER" id="PTHR23137">
    <property type="entry name" value="VESICLE TRANSPORT PROTEIN-RELATED"/>
    <property type="match status" value="1"/>
</dbReference>
<dbReference type="VEuPathDB" id="FungiDB:H257_12150"/>
<evidence type="ECO:0000256" key="7">
    <source>
        <dbReference type="ARBA" id="ARBA00025800"/>
    </source>
</evidence>
<keyword evidence="3 8" id="KW-0812">Transmembrane</keyword>